<accession>A0A0F9KPM3</accession>
<protein>
    <submittedName>
        <fullName evidence="1">Uncharacterized protein</fullName>
    </submittedName>
</protein>
<evidence type="ECO:0000313" key="1">
    <source>
        <dbReference type="EMBL" id="KKM17310.1"/>
    </source>
</evidence>
<comment type="caution">
    <text evidence="1">The sequence shown here is derived from an EMBL/GenBank/DDBJ whole genome shotgun (WGS) entry which is preliminary data.</text>
</comment>
<dbReference type="EMBL" id="LAZR01014482">
    <property type="protein sequence ID" value="KKM17310.1"/>
    <property type="molecule type" value="Genomic_DNA"/>
</dbReference>
<dbReference type="AlphaFoldDB" id="A0A0F9KPM3"/>
<reference evidence="1" key="1">
    <citation type="journal article" date="2015" name="Nature">
        <title>Complex archaea that bridge the gap between prokaryotes and eukaryotes.</title>
        <authorList>
            <person name="Spang A."/>
            <person name="Saw J.H."/>
            <person name="Jorgensen S.L."/>
            <person name="Zaremba-Niedzwiedzka K."/>
            <person name="Martijn J."/>
            <person name="Lind A.E."/>
            <person name="van Eijk R."/>
            <person name="Schleper C."/>
            <person name="Guy L."/>
            <person name="Ettema T.J."/>
        </authorList>
    </citation>
    <scope>NUCLEOTIDE SEQUENCE</scope>
</reference>
<gene>
    <name evidence="1" type="ORF">LCGC14_1677060</name>
</gene>
<name>A0A0F9KPM3_9ZZZZ</name>
<sequence>NNIPENVLINLLTAVLQTDNYNFTITLGIDLYCEDNVFGGDVDTWDSLIIRTFNLTFTYEKRIDQFTSLSWNQIGDKITGSNIDILNATLNFKYKIDKNWTTSSPNSEIRVYINNRIHTETVKLSIAKTSFQDIKTGGFYVTDLVRAVGIGVNISVSIKIYLADTFSLNETTTISIDNASLLISYTESVIEETTSLDLFLNSIDKTLEKSIEVTMGNPVNITVIYKNQTNNNFIQNATVQLEGLGAPKDLMENSSLEQYNITIHTSNLQIGNNFLTISANKIYYESIEILINIKVIERQTDLQLFLDKNNKTLDKSIQMMYGNSGNITVTYKDKENYPYTHINNATVELTGYGNPTNLTEDILFEQYYIFIDTSILGLGNVYLTLTANKENYTAQYIRFKIEVLERNSYIDKVFLNQTESLGIEIQWNETLNIAITYNDTATNTFIDNALVQLTGTGISKNFTENSPFNYSLNINTRELQLGINFLTISAQKENYTLSTVIITISVLERITYFKIFLNRSESTGIEIQWNESLNIAITYNDTLTNTFIDNALVQLTGTGITKNFTENSPLNYSININTRELQHGINFLTISTQKENYTLSSRIITITILERSTSLQIFLNQTESIGIEIPWNEILNITIIYNDASTNSFINNAIVQLSGTGISEIFTENSPFNYSLYINTTALNLGANILTISAKKDNYTLSSRTITISILERTTYFEIYINSSKYSPSQFYNSSIGEFLNVTVFYRDFKTNALIDSAVVQLIESGNIDNLTENLLFNFYEIIIEMEPIGAGVKFLTVSAKRDNYTLFSEVISLIIREKQTEIQLFLNGTQYFDGETIELEVTDILNITVKYFDNITSTSLNGATIDLIDSGQFDENPIQEYYNITIAVFDLGETLNRLSIIAQLNNYQTALIEFFIQVVERKSEGTLILNQVNKTADPYLELPIGRLLNITVEFLDSKTGNYISGATIQLDGDLKDVLIENSTFGQYSLIIDTSQLSLGLNIFTIIAERANFQLFTIQKMYINI</sequence>
<proteinExistence type="predicted"/>
<feature type="non-terminal residue" evidence="1">
    <location>
        <position position="1025"/>
    </location>
</feature>
<organism evidence="1">
    <name type="scientific">marine sediment metagenome</name>
    <dbReference type="NCBI Taxonomy" id="412755"/>
    <lineage>
        <taxon>unclassified sequences</taxon>
        <taxon>metagenomes</taxon>
        <taxon>ecological metagenomes</taxon>
    </lineage>
</organism>
<feature type="non-terminal residue" evidence="1">
    <location>
        <position position="1"/>
    </location>
</feature>